<keyword evidence="3" id="KW-0812">Transmembrane</keyword>
<dbReference type="PROSITE" id="PS51352">
    <property type="entry name" value="THIOREDOXIN_2"/>
    <property type="match status" value="1"/>
</dbReference>
<sequence length="709" mass="82533">MRWLSILTLIRLATANQAHDTLAERVPDPLTVANFDETLENGYHVVEFFSPYCPHCTHLFPNWVEFYEQSIANNAPYKIHQVDCVNSGDLCDRENIRYYPMVRFYGPHSQLLASMTENSKDAVTLTKFADEQMMIWSDVQLDENVKVPANTLIDKDDLLASLRGSFDKPRLVSFWPTTDDQLNDDTFQNSFKENFVFRFMNIFQFRNVWNLALKSIVSKIGDEDKIDFHFFNCKSHEHVCRFFGFDELLDYNDVVPRVVLFLPNKVSNNAINYNHHTDTLPSMKSAINSLTQWTYRTLINYELHDMKFNDIRNFIDAQTKLPSRGEISDLLDYSKVAFVLINDPKTQVDEDAQILNYLIQDIADLNSNVFLFRTSDLQTVSRFLADQEHNLLDNYIHYQDEGTNDDAVNTKYSEHMFISRTRSSYPTLIAIKAGSIYTTVYKSFMSKDIRDAEKLLAFIKGNYLPVMTHLNDDTFDTLFPSHFDVTSNDKTEKVVLSITDFQPKQLFDVEFHNSFVYHKHIVNKNKHIFENIESKRAKKHAAVKKLRDKDASSDDIIMKLREEIDTDYTTPKNNIITAYTDLNTLKELVEKHGWSNVDIDMFHTGDVLVIDRFKNQYWRTTGDGDQLTIDKPNQTVTFLHDMILGKKLKNSIRLSNVSVLMRIIQIWTALIVTAIMYKLFRSWRLHRGVSHEKFRGLGILDLPNDGKFD</sequence>
<dbReference type="PROSITE" id="PS00194">
    <property type="entry name" value="THIOREDOXIN_1"/>
    <property type="match status" value="1"/>
</dbReference>
<evidence type="ECO:0000313" key="6">
    <source>
        <dbReference type="EMBL" id="TID30745.1"/>
    </source>
</evidence>
<keyword evidence="7" id="KW-1185">Reference proteome</keyword>
<evidence type="ECO:0000313" key="7">
    <source>
        <dbReference type="Proteomes" id="UP000307173"/>
    </source>
</evidence>
<evidence type="ECO:0000259" key="5">
    <source>
        <dbReference type="PROSITE" id="PS51352"/>
    </source>
</evidence>
<accession>A0A4T0X609</accession>
<dbReference type="PANTHER" id="PTHR45672:SF3">
    <property type="entry name" value="THIOREDOXIN DOMAIN-CONTAINING PROTEIN 5"/>
    <property type="match status" value="1"/>
</dbReference>
<dbReference type="STRING" id="52247.A0A4T0X609"/>
<dbReference type="InterPro" id="IPR036249">
    <property type="entry name" value="Thioredoxin-like_sf"/>
</dbReference>
<dbReference type="InterPro" id="IPR017937">
    <property type="entry name" value="Thioredoxin_CS"/>
</dbReference>
<evidence type="ECO:0000256" key="2">
    <source>
        <dbReference type="ARBA" id="ARBA00022729"/>
    </source>
</evidence>
<dbReference type="Gene3D" id="3.40.30.10">
    <property type="entry name" value="Glutaredoxin"/>
    <property type="match status" value="1"/>
</dbReference>
<dbReference type="Pfam" id="PF00085">
    <property type="entry name" value="Thioredoxin"/>
    <property type="match status" value="1"/>
</dbReference>
<dbReference type="AlphaFoldDB" id="A0A4T0X609"/>
<dbReference type="EMBL" id="SELW01000121">
    <property type="protein sequence ID" value="TID30745.1"/>
    <property type="molecule type" value="Genomic_DNA"/>
</dbReference>
<evidence type="ECO:0000256" key="1">
    <source>
        <dbReference type="ARBA" id="ARBA00006347"/>
    </source>
</evidence>
<comment type="similarity">
    <text evidence="1">Belongs to the protein disulfide isomerase family.</text>
</comment>
<keyword evidence="3" id="KW-0472">Membrane</keyword>
<organism evidence="6 7">
    <name type="scientific">Pichia inconspicua</name>
    <dbReference type="NCBI Taxonomy" id="52247"/>
    <lineage>
        <taxon>Eukaryota</taxon>
        <taxon>Fungi</taxon>
        <taxon>Dikarya</taxon>
        <taxon>Ascomycota</taxon>
        <taxon>Saccharomycotina</taxon>
        <taxon>Pichiomycetes</taxon>
        <taxon>Pichiales</taxon>
        <taxon>Pichiaceae</taxon>
        <taxon>Pichia</taxon>
    </lineage>
</organism>
<dbReference type="Proteomes" id="UP000307173">
    <property type="component" value="Unassembled WGS sequence"/>
</dbReference>
<dbReference type="GO" id="GO:0006457">
    <property type="term" value="P:protein folding"/>
    <property type="evidence" value="ECO:0007669"/>
    <property type="project" value="TreeGrafter"/>
</dbReference>
<evidence type="ECO:0000256" key="3">
    <source>
        <dbReference type="SAM" id="Phobius"/>
    </source>
</evidence>
<name>A0A4T0X609_9ASCO</name>
<gene>
    <name evidence="6" type="ORF">CANINC_000661</name>
</gene>
<feature type="signal peptide" evidence="4">
    <location>
        <begin position="1"/>
        <end position="15"/>
    </location>
</feature>
<dbReference type="SUPFAM" id="SSF52833">
    <property type="entry name" value="Thioredoxin-like"/>
    <property type="match status" value="1"/>
</dbReference>
<reference evidence="6 7" key="1">
    <citation type="journal article" date="2019" name="Front. Genet.">
        <title>Whole-Genome Sequencing of the Opportunistic Yeast Pathogen Candida inconspicua Uncovers Its Hybrid Origin.</title>
        <authorList>
            <person name="Mixao V."/>
            <person name="Hansen A.P."/>
            <person name="Saus E."/>
            <person name="Boekhout T."/>
            <person name="Lass-Florl C."/>
            <person name="Gabaldon T."/>
        </authorList>
    </citation>
    <scope>NUCLEOTIDE SEQUENCE [LARGE SCALE GENOMIC DNA]</scope>
    <source>
        <strain evidence="6 7">CBS 180</strain>
    </source>
</reference>
<evidence type="ECO:0000256" key="4">
    <source>
        <dbReference type="SAM" id="SignalP"/>
    </source>
</evidence>
<dbReference type="InterPro" id="IPR013766">
    <property type="entry name" value="Thioredoxin_domain"/>
</dbReference>
<dbReference type="OrthoDB" id="72053at2759"/>
<keyword evidence="3" id="KW-1133">Transmembrane helix</keyword>
<comment type="caution">
    <text evidence="6">The sequence shown here is derived from an EMBL/GenBank/DDBJ whole genome shotgun (WGS) entry which is preliminary data.</text>
</comment>
<protein>
    <recommendedName>
        <fullName evidence="5">Thioredoxin domain-containing protein</fullName>
    </recommendedName>
</protein>
<dbReference type="CDD" id="cd02961">
    <property type="entry name" value="PDI_a_family"/>
    <property type="match status" value="1"/>
</dbReference>
<dbReference type="GO" id="GO:0003756">
    <property type="term" value="F:protein disulfide isomerase activity"/>
    <property type="evidence" value="ECO:0007669"/>
    <property type="project" value="TreeGrafter"/>
</dbReference>
<keyword evidence="2 4" id="KW-0732">Signal</keyword>
<proteinExistence type="inferred from homology"/>
<dbReference type="GO" id="GO:0005783">
    <property type="term" value="C:endoplasmic reticulum"/>
    <property type="evidence" value="ECO:0007669"/>
    <property type="project" value="TreeGrafter"/>
</dbReference>
<dbReference type="PANTHER" id="PTHR45672">
    <property type="entry name" value="PROTEIN DISULFIDE-ISOMERASE C17H9.14C-RELATED"/>
    <property type="match status" value="1"/>
</dbReference>
<feature type="transmembrane region" description="Helical" evidence="3">
    <location>
        <begin position="659"/>
        <end position="680"/>
    </location>
</feature>
<feature type="chain" id="PRO_5020887539" description="Thioredoxin domain-containing protein" evidence="4">
    <location>
        <begin position="16"/>
        <end position="709"/>
    </location>
</feature>
<feature type="domain" description="Thioredoxin" evidence="5">
    <location>
        <begin position="12"/>
        <end position="134"/>
    </location>
</feature>
<dbReference type="InterPro" id="IPR051063">
    <property type="entry name" value="PDI"/>
</dbReference>